<organism evidence="2">
    <name type="scientific">Hymenochirus curtipes</name>
    <name type="common">western dwarf clawed frog</name>
    <dbReference type="NCBI Taxonomy" id="8362"/>
    <lineage>
        <taxon>Eukaryota</taxon>
        <taxon>Metazoa</taxon>
        <taxon>Chordata</taxon>
        <taxon>Craniata</taxon>
        <taxon>Vertebrata</taxon>
        <taxon>Euteleostomi</taxon>
        <taxon>Amphibia</taxon>
        <taxon>Batrachia</taxon>
        <taxon>Anura</taxon>
        <taxon>Pipoidea</taxon>
        <taxon>Pipidae</taxon>
        <taxon>Pipinae</taxon>
        <taxon>Hymenochirus</taxon>
    </lineage>
</organism>
<name>G5DZV8_9PIPI</name>
<feature type="non-terminal residue" evidence="2">
    <location>
        <position position="99"/>
    </location>
</feature>
<dbReference type="AlphaFoldDB" id="G5DZV8"/>
<dbReference type="EMBL" id="JP286672">
    <property type="protein sequence ID" value="AEQ17820.1"/>
    <property type="molecule type" value="mRNA"/>
</dbReference>
<sequence length="99" mass="10962">VPRLPPGKKPPGPPPGPPPLHVLQMYGRKVGFAMTRRREEEMRYSPELGQRGHTDGSSASEDEGYPNEMEQDKDESSTDDDSDSNQSDGRDSDGEEYAQ</sequence>
<accession>G5DZV8</accession>
<feature type="non-terminal residue" evidence="2">
    <location>
        <position position="1"/>
    </location>
</feature>
<evidence type="ECO:0000313" key="2">
    <source>
        <dbReference type="EMBL" id="AEQ17820.1"/>
    </source>
</evidence>
<reference evidence="2" key="1">
    <citation type="submission" date="2011-09" db="EMBL/GenBank/DDBJ databases">
        <title>The odds of duplicate gene persistence after polyploidization.</title>
        <authorList>
            <person name="Chain F.J.J."/>
            <person name="Evans B.J."/>
            <person name="Dushoff J."/>
        </authorList>
    </citation>
    <scope>NUCLEOTIDE SEQUENCE</scope>
    <source>
        <tissue evidence="2">Liver</tissue>
    </source>
</reference>
<proteinExistence type="evidence at transcript level"/>
<protein>
    <submittedName>
        <fullName evidence="2">Putative ww domain binding protein 11</fullName>
    </submittedName>
</protein>
<evidence type="ECO:0000256" key="1">
    <source>
        <dbReference type="SAM" id="MobiDB-lite"/>
    </source>
</evidence>
<feature type="compositionally biased region" description="Acidic residues" evidence="1">
    <location>
        <begin position="60"/>
        <end position="83"/>
    </location>
</feature>
<feature type="compositionally biased region" description="Basic and acidic residues" evidence="1">
    <location>
        <begin position="36"/>
        <end position="54"/>
    </location>
</feature>
<feature type="compositionally biased region" description="Pro residues" evidence="1">
    <location>
        <begin position="1"/>
        <end position="20"/>
    </location>
</feature>
<feature type="region of interest" description="Disordered" evidence="1">
    <location>
        <begin position="1"/>
        <end position="99"/>
    </location>
</feature>